<reference evidence="2" key="1">
    <citation type="submission" date="2021-12" db="EMBL/GenBank/DDBJ databases">
        <authorList>
            <person name="Rodrigo-Torres L."/>
            <person name="Arahal R. D."/>
            <person name="Lucena T."/>
        </authorList>
    </citation>
    <scope>NUCLEOTIDE SEQUENCE</scope>
    <source>
        <strain evidence="2">CECT 8419</strain>
    </source>
</reference>
<accession>A0ABN8F4V0</accession>
<protein>
    <recommendedName>
        <fullName evidence="4">T9SS type A sorting domain-containing protein</fullName>
    </recommendedName>
</protein>
<evidence type="ECO:0000313" key="3">
    <source>
        <dbReference type="Proteomes" id="UP000837803"/>
    </source>
</evidence>
<gene>
    <name evidence="2" type="ORF">LEM8419_00798</name>
</gene>
<sequence>MKPLYLALLLFLCTGVRAQSDFQLFRSGVQYMYENPSYSSGSPLESQYYGVRVDSLGCQELYTTIGFGDAGLPSACVFQRPSPFGYHICQTADSTVMDFGTLGRLVVYHGAETNSRWDADGPDGTIFAEVLNATTGNPDTTLLLGLADELTAIGFFTEGDSFLGHPLIIGRQYGLAQGQRLFALRTDRDSLRLAGISDPARGVQLPPAGVYGLAAVGDTFQVQDIGGLADAPFGGDGPFSKRVSTVTVLAVDTSADDTYRYEMRGSIYDLGPAGIDTVALDTTFSYAFARLPELLATTQPGALVSDTGRLSTTRVVHRAFTGPLRLLQRQFSTGISFAETTTSDSLCGFDLAGLDEEPSAVYTPYIPFSLDAFGTLGGPRETRLLYYRSGDRRFGELTDLQDIIISTRETLRSFDFALYPNPVSEQLYLELPGAGRYDVRVYTVAGTQVRQQWVRGGSAEQVSMATLPAGAYVLLVLERGRAVGRRRVVVR</sequence>
<evidence type="ECO:0000313" key="2">
    <source>
        <dbReference type="EMBL" id="CAH0999498.1"/>
    </source>
</evidence>
<name>A0ABN8F4V0_9BACT</name>
<feature type="signal peptide" evidence="1">
    <location>
        <begin position="1"/>
        <end position="18"/>
    </location>
</feature>
<keyword evidence="1" id="KW-0732">Signal</keyword>
<feature type="chain" id="PRO_5045629784" description="T9SS type A sorting domain-containing protein" evidence="1">
    <location>
        <begin position="19"/>
        <end position="491"/>
    </location>
</feature>
<proteinExistence type="predicted"/>
<dbReference type="RefSeq" id="WP_238749678.1">
    <property type="nucleotide sequence ID" value="NZ_CAKLPZ010000001.1"/>
</dbReference>
<evidence type="ECO:0000256" key="1">
    <source>
        <dbReference type="SAM" id="SignalP"/>
    </source>
</evidence>
<dbReference type="Proteomes" id="UP000837803">
    <property type="component" value="Unassembled WGS sequence"/>
</dbReference>
<comment type="caution">
    <text evidence="2">The sequence shown here is derived from an EMBL/GenBank/DDBJ whole genome shotgun (WGS) entry which is preliminary data.</text>
</comment>
<dbReference type="EMBL" id="CAKLPZ010000001">
    <property type="protein sequence ID" value="CAH0999498.1"/>
    <property type="molecule type" value="Genomic_DNA"/>
</dbReference>
<dbReference type="InterPro" id="IPR026444">
    <property type="entry name" value="Secre_tail"/>
</dbReference>
<dbReference type="NCBIfam" id="TIGR04183">
    <property type="entry name" value="Por_Secre_tail"/>
    <property type="match status" value="1"/>
</dbReference>
<keyword evidence="3" id="KW-1185">Reference proteome</keyword>
<organism evidence="2 3">
    <name type="scientific">Neolewinella maritima</name>
    <dbReference type="NCBI Taxonomy" id="1383882"/>
    <lineage>
        <taxon>Bacteria</taxon>
        <taxon>Pseudomonadati</taxon>
        <taxon>Bacteroidota</taxon>
        <taxon>Saprospiria</taxon>
        <taxon>Saprospirales</taxon>
        <taxon>Lewinellaceae</taxon>
        <taxon>Neolewinella</taxon>
    </lineage>
</organism>
<evidence type="ECO:0008006" key="4">
    <source>
        <dbReference type="Google" id="ProtNLM"/>
    </source>
</evidence>